<keyword evidence="6" id="KW-0064">Aspartyl protease</keyword>
<dbReference type="AlphaFoldDB" id="A0A7J7LMD3"/>
<comment type="subcellular location">
    <subcellularLocation>
        <location evidence="1">Secreted</location>
    </subcellularLocation>
</comment>
<dbReference type="PROSITE" id="PS51767">
    <property type="entry name" value="PEPTIDASE_A1"/>
    <property type="match status" value="1"/>
</dbReference>
<dbReference type="FunFam" id="2.40.70.10:FF:000016">
    <property type="entry name" value="Probable aspartic protease At2g35615"/>
    <property type="match status" value="1"/>
</dbReference>
<evidence type="ECO:0000256" key="6">
    <source>
        <dbReference type="ARBA" id="ARBA00022750"/>
    </source>
</evidence>
<comment type="similarity">
    <text evidence="2">Belongs to the peptidase A1 family.</text>
</comment>
<dbReference type="InterPro" id="IPR051708">
    <property type="entry name" value="Plant_Aspart_Prot_A1"/>
</dbReference>
<dbReference type="PANTHER" id="PTHR47967:SF128">
    <property type="entry name" value="ASPARTIC PROTEINASE CDR1-LIKE"/>
    <property type="match status" value="1"/>
</dbReference>
<accession>A0A7J7LMD3</accession>
<comment type="caution">
    <text evidence="11">The sequence shown here is derived from an EMBL/GenBank/DDBJ whole genome shotgun (WGS) entry which is preliminary data.</text>
</comment>
<keyword evidence="8" id="KW-0325">Glycoprotein</keyword>
<evidence type="ECO:0000256" key="2">
    <source>
        <dbReference type="ARBA" id="ARBA00007447"/>
    </source>
</evidence>
<dbReference type="SUPFAM" id="SSF50630">
    <property type="entry name" value="Acid proteases"/>
    <property type="match status" value="1"/>
</dbReference>
<evidence type="ECO:0000256" key="4">
    <source>
        <dbReference type="ARBA" id="ARBA00022670"/>
    </source>
</evidence>
<dbReference type="InterPro" id="IPR021109">
    <property type="entry name" value="Peptidase_aspartic_dom_sf"/>
</dbReference>
<reference evidence="11 12" key="1">
    <citation type="journal article" date="2020" name="IScience">
        <title>Genome Sequencing of the Endangered Kingdonia uniflora (Circaeasteraceae, Ranunculales) Reveals Potential Mechanisms of Evolutionary Specialization.</title>
        <authorList>
            <person name="Sun Y."/>
            <person name="Deng T."/>
            <person name="Zhang A."/>
            <person name="Moore M.J."/>
            <person name="Landis J.B."/>
            <person name="Lin N."/>
            <person name="Zhang H."/>
            <person name="Zhang X."/>
            <person name="Huang J."/>
            <person name="Zhang X."/>
            <person name="Sun H."/>
            <person name="Wang H."/>
        </authorList>
    </citation>
    <scope>NUCLEOTIDE SEQUENCE [LARGE SCALE GENOMIC DNA]</scope>
    <source>
        <strain evidence="11">TB1705</strain>
        <tissue evidence="11">Leaf</tissue>
    </source>
</reference>
<keyword evidence="4" id="KW-0645">Protease</keyword>
<dbReference type="PROSITE" id="PS00141">
    <property type="entry name" value="ASP_PROTEASE"/>
    <property type="match status" value="1"/>
</dbReference>
<sequence length="431" mass="46754">MDTKPLSSVFLLISVYLWCFSLTEAHSSGGFSVSLIPRDSPLSPFYNPLDTPSQRLRKSFSRSINHFYPSSISQDQVQSEVKPLSKGGAYLMKLSIGTPPVEILGAADTGSDLMWVQCIPCNQCYKQNAPLFDPAKSSTYRDQLCGSKPCLSESSNACYNGKCMYSLFYLDNSSTRGNLASETFTLESTSGRPVALPSLVFGCGHNNGGTFSKELAGLIGLGRGPLSLISQLSSIINGKFSYCLTAVRDAISIMNFGNLAVVAGEGVVSTPLIIKNSRPYYYLSLESISVGEEYILLRSSTNPSLDRGNIIIDSGATLTNLPSNVYFKVESALKRAINLEPTPDPRKLFSLCFSTSADISLPAITFHFEGANVLLQSYNAFALVDVGLLCFAMLPTQRLSIFGNWAHRNMLVGYDLEGGTISFKSMNCATK</sequence>
<evidence type="ECO:0000256" key="5">
    <source>
        <dbReference type="ARBA" id="ARBA00022729"/>
    </source>
</evidence>
<dbReference type="InterPro" id="IPR033121">
    <property type="entry name" value="PEPTIDASE_A1"/>
</dbReference>
<dbReference type="Pfam" id="PF14541">
    <property type="entry name" value="TAXi_C"/>
    <property type="match status" value="1"/>
</dbReference>
<dbReference type="OrthoDB" id="2747330at2759"/>
<dbReference type="FunFam" id="2.40.70.10:FF:000050">
    <property type="entry name" value="Aspartic proteinase CDR1"/>
    <property type="match status" value="1"/>
</dbReference>
<evidence type="ECO:0000256" key="7">
    <source>
        <dbReference type="ARBA" id="ARBA00022801"/>
    </source>
</evidence>
<proteinExistence type="inferred from homology"/>
<gene>
    <name evidence="11" type="ORF">GIB67_017835</name>
</gene>
<keyword evidence="12" id="KW-1185">Reference proteome</keyword>
<protein>
    <recommendedName>
        <fullName evidence="10">Peptidase A1 domain-containing protein</fullName>
    </recommendedName>
</protein>
<keyword evidence="3" id="KW-0964">Secreted</keyword>
<dbReference type="InterPro" id="IPR032799">
    <property type="entry name" value="TAXi_C"/>
</dbReference>
<dbReference type="CDD" id="cd05476">
    <property type="entry name" value="pepsin_A_like_plant"/>
    <property type="match status" value="1"/>
</dbReference>
<evidence type="ECO:0000256" key="3">
    <source>
        <dbReference type="ARBA" id="ARBA00022525"/>
    </source>
</evidence>
<dbReference type="GO" id="GO:0005576">
    <property type="term" value="C:extracellular region"/>
    <property type="evidence" value="ECO:0007669"/>
    <property type="project" value="UniProtKB-SubCell"/>
</dbReference>
<dbReference type="Pfam" id="PF14543">
    <property type="entry name" value="TAXi_N"/>
    <property type="match status" value="1"/>
</dbReference>
<organism evidence="11 12">
    <name type="scientific">Kingdonia uniflora</name>
    <dbReference type="NCBI Taxonomy" id="39325"/>
    <lineage>
        <taxon>Eukaryota</taxon>
        <taxon>Viridiplantae</taxon>
        <taxon>Streptophyta</taxon>
        <taxon>Embryophyta</taxon>
        <taxon>Tracheophyta</taxon>
        <taxon>Spermatophyta</taxon>
        <taxon>Magnoliopsida</taxon>
        <taxon>Ranunculales</taxon>
        <taxon>Circaeasteraceae</taxon>
        <taxon>Kingdonia</taxon>
    </lineage>
</organism>
<evidence type="ECO:0000256" key="9">
    <source>
        <dbReference type="SAM" id="SignalP"/>
    </source>
</evidence>
<name>A0A7J7LMD3_9MAGN</name>
<dbReference type="Gene3D" id="2.40.70.10">
    <property type="entry name" value="Acid Proteases"/>
    <property type="match status" value="2"/>
</dbReference>
<dbReference type="InterPro" id="IPR001969">
    <property type="entry name" value="Aspartic_peptidase_AS"/>
</dbReference>
<feature type="chain" id="PRO_5029900563" description="Peptidase A1 domain-containing protein" evidence="9">
    <location>
        <begin position="26"/>
        <end position="431"/>
    </location>
</feature>
<keyword evidence="5 9" id="KW-0732">Signal</keyword>
<dbReference type="GO" id="GO:0004190">
    <property type="term" value="F:aspartic-type endopeptidase activity"/>
    <property type="evidence" value="ECO:0007669"/>
    <property type="project" value="UniProtKB-KW"/>
</dbReference>
<dbReference type="InterPro" id="IPR034161">
    <property type="entry name" value="Pepsin-like_plant"/>
</dbReference>
<dbReference type="Proteomes" id="UP000541444">
    <property type="component" value="Unassembled WGS sequence"/>
</dbReference>
<evidence type="ECO:0000259" key="10">
    <source>
        <dbReference type="PROSITE" id="PS51767"/>
    </source>
</evidence>
<evidence type="ECO:0000256" key="1">
    <source>
        <dbReference type="ARBA" id="ARBA00004613"/>
    </source>
</evidence>
<dbReference type="EMBL" id="JACGCM010002169">
    <property type="protein sequence ID" value="KAF6143835.1"/>
    <property type="molecule type" value="Genomic_DNA"/>
</dbReference>
<dbReference type="InterPro" id="IPR032861">
    <property type="entry name" value="TAXi_N"/>
</dbReference>
<feature type="signal peptide" evidence="9">
    <location>
        <begin position="1"/>
        <end position="25"/>
    </location>
</feature>
<keyword evidence="7" id="KW-0378">Hydrolase</keyword>
<dbReference type="PANTHER" id="PTHR47967">
    <property type="entry name" value="OS07G0603500 PROTEIN-RELATED"/>
    <property type="match status" value="1"/>
</dbReference>
<dbReference type="GO" id="GO:0006508">
    <property type="term" value="P:proteolysis"/>
    <property type="evidence" value="ECO:0007669"/>
    <property type="project" value="UniProtKB-KW"/>
</dbReference>
<evidence type="ECO:0000313" key="12">
    <source>
        <dbReference type="Proteomes" id="UP000541444"/>
    </source>
</evidence>
<feature type="domain" description="Peptidase A1" evidence="10">
    <location>
        <begin position="90"/>
        <end position="424"/>
    </location>
</feature>
<evidence type="ECO:0000313" key="11">
    <source>
        <dbReference type="EMBL" id="KAF6143835.1"/>
    </source>
</evidence>
<evidence type="ECO:0000256" key="8">
    <source>
        <dbReference type="ARBA" id="ARBA00023180"/>
    </source>
</evidence>